<evidence type="ECO:0000256" key="12">
    <source>
        <dbReference type="SAM" id="SignalP"/>
    </source>
</evidence>
<dbReference type="PANTHER" id="PTHR48052:SF8">
    <property type="entry name" value="LRR RECEPTOR-LIKE SERINE_THREONINE-PROTEIN KINASE FLS2"/>
    <property type="match status" value="1"/>
</dbReference>
<keyword evidence="6 12" id="KW-0732">Signal</keyword>
<comment type="similarity">
    <text evidence="2">Belongs to the RLP family.</text>
</comment>
<feature type="domain" description="Leucine-rich repeat-containing N-terminal plant-type" evidence="13">
    <location>
        <begin position="23"/>
        <end position="62"/>
    </location>
</feature>
<dbReference type="Proteomes" id="UP000663760">
    <property type="component" value="Chromosome 5"/>
</dbReference>
<dbReference type="OrthoDB" id="785757at2759"/>
<dbReference type="Gene3D" id="3.80.10.10">
    <property type="entry name" value="Ribonuclease Inhibitor"/>
    <property type="match status" value="3"/>
</dbReference>
<organism evidence="14 15">
    <name type="scientific">Spirodela intermedia</name>
    <name type="common">Intermediate duckweed</name>
    <dbReference type="NCBI Taxonomy" id="51605"/>
    <lineage>
        <taxon>Eukaryota</taxon>
        <taxon>Viridiplantae</taxon>
        <taxon>Streptophyta</taxon>
        <taxon>Embryophyta</taxon>
        <taxon>Tracheophyta</taxon>
        <taxon>Spermatophyta</taxon>
        <taxon>Magnoliopsida</taxon>
        <taxon>Liliopsida</taxon>
        <taxon>Araceae</taxon>
        <taxon>Lemnoideae</taxon>
        <taxon>Spirodela</taxon>
    </lineage>
</organism>
<evidence type="ECO:0000313" key="14">
    <source>
        <dbReference type="EMBL" id="CAA7396420.1"/>
    </source>
</evidence>
<evidence type="ECO:0000256" key="4">
    <source>
        <dbReference type="ARBA" id="ARBA00022614"/>
    </source>
</evidence>
<dbReference type="Pfam" id="PF08263">
    <property type="entry name" value="LRRNT_2"/>
    <property type="match status" value="1"/>
</dbReference>
<keyword evidence="7" id="KW-0677">Repeat</keyword>
<keyword evidence="8" id="KW-1133">Transmembrane helix</keyword>
<evidence type="ECO:0000256" key="11">
    <source>
        <dbReference type="ARBA" id="ARBA00023180"/>
    </source>
</evidence>
<dbReference type="InterPro" id="IPR013210">
    <property type="entry name" value="LRR_N_plant-typ"/>
</dbReference>
<dbReference type="Pfam" id="PF13855">
    <property type="entry name" value="LRR_8"/>
    <property type="match status" value="1"/>
</dbReference>
<evidence type="ECO:0000256" key="5">
    <source>
        <dbReference type="ARBA" id="ARBA00022692"/>
    </source>
</evidence>
<sequence>MKTLLLLLPLLLVSRPVGGGKCHPDDEAGLLGFKAGIPADPTGLLSSWKRGTDCCVWNGVTCREGTRVTELSLYGRPEIPESYLSGHISPSLALAGELTGLYLHDLKNLTGPFPAAVFRLPKLEFLYIENAALSGVIPDLSRLADRLGALSLAGNRFSGPIHRSITRLSKLTQLVLSRNQLAGGVPPPVGRLKSLSFLALDHNRLSGTIPDLSPLRELYTLRLSHNLLVGVIPPSLAALAPHLAYLELGHNRLTGEIPTFLGSFTKLDTLDLSGNRLTGPVPGSFRNLSKIFNLDLSGNSLVDPFPGMAVKGIESLDLSHNDFHLGKIPRWVSSSPIIYSLKLAGCGIKMRMEDFRPAATYFYDYIDLSGNEITGSPAELLNRTEMLLGFRAAGNKLKFDVAALPLPKTLQELDLSRNLVYGKVPAAAAGIKGLNVSYNHLCGRLPPTKLPASAFAGNDCLCGPPLPPCRRPG</sequence>
<evidence type="ECO:0000256" key="6">
    <source>
        <dbReference type="ARBA" id="ARBA00022729"/>
    </source>
</evidence>
<dbReference type="EMBL" id="LR746268">
    <property type="protein sequence ID" value="CAA7396420.1"/>
    <property type="molecule type" value="Genomic_DNA"/>
</dbReference>
<evidence type="ECO:0000256" key="3">
    <source>
        <dbReference type="ARBA" id="ARBA00022475"/>
    </source>
</evidence>
<evidence type="ECO:0000313" key="15">
    <source>
        <dbReference type="Proteomes" id="UP000663760"/>
    </source>
</evidence>
<dbReference type="Pfam" id="PF00560">
    <property type="entry name" value="LRR_1"/>
    <property type="match status" value="2"/>
</dbReference>
<keyword evidence="11" id="KW-0325">Glycoprotein</keyword>
<comment type="subcellular location">
    <subcellularLocation>
        <location evidence="1">Cell membrane</location>
        <topology evidence="1">Single-pass type I membrane protein</topology>
    </subcellularLocation>
</comment>
<dbReference type="FunFam" id="3.80.10.10:FF:000041">
    <property type="entry name" value="LRR receptor-like serine/threonine-protein kinase ERECTA"/>
    <property type="match status" value="1"/>
</dbReference>
<keyword evidence="10" id="KW-0675">Receptor</keyword>
<dbReference type="SUPFAM" id="SSF52058">
    <property type="entry name" value="L domain-like"/>
    <property type="match status" value="1"/>
</dbReference>
<evidence type="ECO:0000256" key="7">
    <source>
        <dbReference type="ARBA" id="ARBA00022737"/>
    </source>
</evidence>
<evidence type="ECO:0000256" key="1">
    <source>
        <dbReference type="ARBA" id="ARBA00004251"/>
    </source>
</evidence>
<dbReference type="InterPro" id="IPR032675">
    <property type="entry name" value="LRR_dom_sf"/>
</dbReference>
<keyword evidence="15" id="KW-1185">Reference proteome</keyword>
<dbReference type="PROSITE" id="PS51450">
    <property type="entry name" value="LRR"/>
    <property type="match status" value="1"/>
</dbReference>
<keyword evidence="9" id="KW-0472">Membrane</keyword>
<name>A0A7I8KFD7_SPIIN</name>
<dbReference type="PANTHER" id="PTHR48052">
    <property type="entry name" value="UNNAMED PRODUCT"/>
    <property type="match status" value="1"/>
</dbReference>
<evidence type="ECO:0000256" key="8">
    <source>
        <dbReference type="ARBA" id="ARBA00022989"/>
    </source>
</evidence>
<evidence type="ECO:0000256" key="9">
    <source>
        <dbReference type="ARBA" id="ARBA00023136"/>
    </source>
</evidence>
<dbReference type="AlphaFoldDB" id="A0A7I8KFD7"/>
<protein>
    <recommendedName>
        <fullName evidence="13">Leucine-rich repeat-containing N-terminal plant-type domain-containing protein</fullName>
    </recommendedName>
</protein>
<gene>
    <name evidence="14" type="ORF">SI8410_05007083</name>
</gene>
<keyword evidence="3" id="KW-1003">Cell membrane</keyword>
<proteinExistence type="inferred from homology"/>
<dbReference type="InterPro" id="IPR001611">
    <property type="entry name" value="Leu-rich_rpt"/>
</dbReference>
<reference evidence="14" key="1">
    <citation type="submission" date="2020-02" db="EMBL/GenBank/DDBJ databases">
        <authorList>
            <person name="Scholz U."/>
            <person name="Mascher M."/>
            <person name="Fiebig A."/>
        </authorList>
    </citation>
    <scope>NUCLEOTIDE SEQUENCE</scope>
</reference>
<accession>A0A7I8KFD7</accession>
<keyword evidence="5" id="KW-0812">Transmembrane</keyword>
<feature type="signal peptide" evidence="12">
    <location>
        <begin position="1"/>
        <end position="19"/>
    </location>
</feature>
<dbReference type="GO" id="GO:0005886">
    <property type="term" value="C:plasma membrane"/>
    <property type="evidence" value="ECO:0007669"/>
    <property type="project" value="UniProtKB-SubCell"/>
</dbReference>
<evidence type="ECO:0000256" key="2">
    <source>
        <dbReference type="ARBA" id="ARBA00009592"/>
    </source>
</evidence>
<evidence type="ECO:0000259" key="13">
    <source>
        <dbReference type="Pfam" id="PF08263"/>
    </source>
</evidence>
<feature type="chain" id="PRO_5029873737" description="Leucine-rich repeat-containing N-terminal plant-type domain-containing protein" evidence="12">
    <location>
        <begin position="20"/>
        <end position="473"/>
    </location>
</feature>
<keyword evidence="4" id="KW-0433">Leucine-rich repeat</keyword>
<evidence type="ECO:0000256" key="10">
    <source>
        <dbReference type="ARBA" id="ARBA00023170"/>
    </source>
</evidence>